<gene>
    <name evidence="2" type="ORF">W97_06956</name>
</gene>
<organism evidence="2 3">
    <name type="scientific">Coniosporium apollinis (strain CBS 100218)</name>
    <name type="common">Rock-inhabiting black yeast</name>
    <dbReference type="NCBI Taxonomy" id="1168221"/>
    <lineage>
        <taxon>Eukaryota</taxon>
        <taxon>Fungi</taxon>
        <taxon>Dikarya</taxon>
        <taxon>Ascomycota</taxon>
        <taxon>Pezizomycotina</taxon>
        <taxon>Dothideomycetes</taxon>
        <taxon>Dothideomycetes incertae sedis</taxon>
        <taxon>Coniosporium</taxon>
    </lineage>
</organism>
<evidence type="ECO:0000313" key="2">
    <source>
        <dbReference type="EMBL" id="EON67588.1"/>
    </source>
</evidence>
<evidence type="ECO:0000256" key="1">
    <source>
        <dbReference type="SAM" id="MobiDB-lite"/>
    </source>
</evidence>
<proteinExistence type="predicted"/>
<reference evidence="3" key="1">
    <citation type="submission" date="2012-06" db="EMBL/GenBank/DDBJ databases">
        <title>The genome sequence of Coniosporium apollinis CBS 100218.</title>
        <authorList>
            <consortium name="The Broad Institute Genome Sequencing Platform"/>
            <person name="Cuomo C."/>
            <person name="Gorbushina A."/>
            <person name="Noack S."/>
            <person name="Walker B."/>
            <person name="Young S.K."/>
            <person name="Zeng Q."/>
            <person name="Gargeya S."/>
            <person name="Fitzgerald M."/>
            <person name="Haas B."/>
            <person name="Abouelleil A."/>
            <person name="Alvarado L."/>
            <person name="Arachchi H.M."/>
            <person name="Berlin A.M."/>
            <person name="Chapman S.B."/>
            <person name="Goldberg J."/>
            <person name="Griggs A."/>
            <person name="Gujja S."/>
            <person name="Hansen M."/>
            <person name="Howarth C."/>
            <person name="Imamovic A."/>
            <person name="Larimer J."/>
            <person name="McCowan C."/>
            <person name="Montmayeur A."/>
            <person name="Murphy C."/>
            <person name="Neiman D."/>
            <person name="Pearson M."/>
            <person name="Priest M."/>
            <person name="Roberts A."/>
            <person name="Saif S."/>
            <person name="Shea T."/>
            <person name="Sisk P."/>
            <person name="Sykes S."/>
            <person name="Wortman J."/>
            <person name="Nusbaum C."/>
            <person name="Birren B."/>
        </authorList>
    </citation>
    <scope>NUCLEOTIDE SEQUENCE [LARGE SCALE GENOMIC DNA]</scope>
    <source>
        <strain evidence="3">CBS 100218</strain>
    </source>
</reference>
<dbReference type="RefSeq" id="XP_007782905.1">
    <property type="nucleotide sequence ID" value="XM_007784715.1"/>
</dbReference>
<evidence type="ECO:0008006" key="4">
    <source>
        <dbReference type="Google" id="ProtNLM"/>
    </source>
</evidence>
<dbReference type="Proteomes" id="UP000016924">
    <property type="component" value="Unassembled WGS sequence"/>
</dbReference>
<sequence>MTDLPKRESQAAASANDHVKDEKHHRQSKLTAGLIMGDSVSDQSSLTANAQPRNLQCLVVLKTPTEENEAATCLIGHEKSGERRELPILTLKPIANKAVPAQPSVRTPKRALQARRPRSPFMRLPVELRLQIYAYLIPHHDEDEVVCRKKSNLNCTALFHVNKFIMCEASDVFYRTLGAAIRIYSNGVSFGVEGCHSFEKTRVKPLVYAPLMANARKLQIDLNIGDGRERHGEPDELDSVRYVIHGLKEAKKLSTVTIRLRLLKDWDVRSCYMQRYLKKLLEPFTKLRVKKAEITASSLIRRALDGEGWQGRSPSRFSYVQKYVEMSMMSRPENALQIAWYHSVDPRD</sequence>
<accession>R7Z0K5</accession>
<feature type="region of interest" description="Disordered" evidence="1">
    <location>
        <begin position="1"/>
        <end position="34"/>
    </location>
</feature>
<evidence type="ECO:0000313" key="3">
    <source>
        <dbReference type="Proteomes" id="UP000016924"/>
    </source>
</evidence>
<dbReference type="EMBL" id="JH767588">
    <property type="protein sequence ID" value="EON67588.1"/>
    <property type="molecule type" value="Genomic_DNA"/>
</dbReference>
<dbReference type="GeneID" id="19904267"/>
<protein>
    <recommendedName>
        <fullName evidence="4">F-box domain-containing protein</fullName>
    </recommendedName>
</protein>
<name>R7Z0K5_CONA1</name>
<dbReference type="AlphaFoldDB" id="R7Z0K5"/>
<dbReference type="PANTHER" id="PTHR42085:SF2">
    <property type="entry name" value="F-BOX DOMAIN-CONTAINING PROTEIN"/>
    <property type="match status" value="1"/>
</dbReference>
<dbReference type="PANTHER" id="PTHR42085">
    <property type="entry name" value="F-BOX DOMAIN-CONTAINING PROTEIN"/>
    <property type="match status" value="1"/>
</dbReference>
<dbReference type="OrthoDB" id="3941228at2759"/>
<keyword evidence="3" id="KW-1185">Reference proteome</keyword>
<dbReference type="InterPro" id="IPR038883">
    <property type="entry name" value="AN11006-like"/>
</dbReference>
<dbReference type="HOGENOM" id="CLU_796969_0_0_1"/>